<dbReference type="Proteomes" id="UP000805704">
    <property type="component" value="Chromosome 11"/>
</dbReference>
<evidence type="ECO:0000313" key="2">
    <source>
        <dbReference type="Proteomes" id="UP000805704"/>
    </source>
</evidence>
<accession>A0ACB7FFG8</accession>
<name>A0ACB7FFG8_NIBAL</name>
<evidence type="ECO:0000313" key="1">
    <source>
        <dbReference type="EMBL" id="KAG8013016.1"/>
    </source>
</evidence>
<sequence length="426" mass="47154">MESWFCSSWIHLSLVIIMFINILAYPASPTRYTIHSAKHSFDEAMDLCSPGVLTTFKSEQEVDIILGEISSGSHLHQNPSIFWVGLRKGKKDCVLPTFPLRGFKWIEDGSEKSQVSRWIEEPENTCTTLRCAALKLHVDGSKVTSWGLIPVGCKNKYQFICKLGDRLTGGTPKPPNSAVPEPHNPEPVPATREPEPEPPTSEIPTERPGQESDQNPKTGPEVHGLKPGSEPALVSDSCQHPIIHPARSISMDSINSSRIQVECWSNIQLELHCSGRPALWRMLDDSPANFTTLCQPCDHGFEKDAFGNCLDIDECSGHSPCRHTCLNTEGSYRCVCTNEDGKHQDEDSPVCTDIPVNNSNFMSSILFPVLVAVAALVFLVVVVMVTVKCCLMRRSKKRAMKKAEKMGMKTKEDTDSFETADEKGSV</sequence>
<protein>
    <submittedName>
        <fullName evidence="1">Complement component C1q receptor</fullName>
    </submittedName>
</protein>
<keyword evidence="2" id="KW-1185">Reference proteome</keyword>
<proteinExistence type="predicted"/>
<comment type="caution">
    <text evidence="1">The sequence shown here is derived from an EMBL/GenBank/DDBJ whole genome shotgun (WGS) entry which is preliminary data.</text>
</comment>
<gene>
    <name evidence="1" type="primary">CD93</name>
    <name evidence="1" type="ORF">GBF38_021194</name>
</gene>
<keyword evidence="1" id="KW-0675">Receptor</keyword>
<reference evidence="1" key="1">
    <citation type="submission" date="2020-04" db="EMBL/GenBank/DDBJ databases">
        <title>A chromosome-scale assembly and high-density genetic map of the yellow drum (Nibea albiflora) genome.</title>
        <authorList>
            <person name="Xu D."/>
            <person name="Zhang W."/>
            <person name="Chen R."/>
            <person name="Tan P."/>
            <person name="Wang L."/>
            <person name="Song H."/>
            <person name="Tian L."/>
            <person name="Zhu Q."/>
            <person name="Wang B."/>
        </authorList>
    </citation>
    <scope>NUCLEOTIDE SEQUENCE</scope>
    <source>
        <strain evidence="1">ZJHYS-2018</strain>
    </source>
</reference>
<organism evidence="1 2">
    <name type="scientific">Nibea albiflora</name>
    <name type="common">Yellow drum</name>
    <name type="synonym">Corvina albiflora</name>
    <dbReference type="NCBI Taxonomy" id="240163"/>
    <lineage>
        <taxon>Eukaryota</taxon>
        <taxon>Metazoa</taxon>
        <taxon>Chordata</taxon>
        <taxon>Craniata</taxon>
        <taxon>Vertebrata</taxon>
        <taxon>Euteleostomi</taxon>
        <taxon>Actinopterygii</taxon>
        <taxon>Neopterygii</taxon>
        <taxon>Teleostei</taxon>
        <taxon>Neoteleostei</taxon>
        <taxon>Acanthomorphata</taxon>
        <taxon>Eupercaria</taxon>
        <taxon>Sciaenidae</taxon>
        <taxon>Nibea</taxon>
    </lineage>
</organism>
<dbReference type="EMBL" id="CM024799">
    <property type="protein sequence ID" value="KAG8013016.1"/>
    <property type="molecule type" value="Genomic_DNA"/>
</dbReference>